<feature type="transmembrane region" description="Helical" evidence="10">
    <location>
        <begin position="626"/>
        <end position="645"/>
    </location>
</feature>
<evidence type="ECO:0000259" key="12">
    <source>
        <dbReference type="Pfam" id="PF16327"/>
    </source>
</evidence>
<dbReference type="InterPro" id="IPR003567">
    <property type="entry name" value="Cyt_c_biogenesis"/>
</dbReference>
<evidence type="ECO:0000256" key="2">
    <source>
        <dbReference type="ARBA" id="ARBA00009186"/>
    </source>
</evidence>
<dbReference type="PANTHER" id="PTHR43653">
    <property type="entry name" value="CYTOCHROME C ASSEMBLY PROTEIN-RELATED"/>
    <property type="match status" value="1"/>
</dbReference>
<evidence type="ECO:0000313" key="13">
    <source>
        <dbReference type="EMBL" id="MYD90198.1"/>
    </source>
</evidence>
<feature type="transmembrane region" description="Helical" evidence="10">
    <location>
        <begin position="43"/>
        <end position="61"/>
    </location>
</feature>
<dbReference type="InterPro" id="IPR002541">
    <property type="entry name" value="Cyt_c_assembly"/>
</dbReference>
<dbReference type="PRINTS" id="PR01410">
    <property type="entry name" value="CCBIOGENESIS"/>
</dbReference>
<feature type="transmembrane region" description="Helical" evidence="10">
    <location>
        <begin position="449"/>
        <end position="468"/>
    </location>
</feature>
<comment type="subcellular location">
    <subcellularLocation>
        <location evidence="1">Cell inner membrane</location>
        <topology evidence="1">Multi-pass membrane protein</topology>
    </subcellularLocation>
</comment>
<dbReference type="PRINTS" id="PR01411">
    <property type="entry name" value="CCMFBIOGNSIS"/>
</dbReference>
<dbReference type="GO" id="GO:0015232">
    <property type="term" value="F:heme transmembrane transporter activity"/>
    <property type="evidence" value="ECO:0007669"/>
    <property type="project" value="InterPro"/>
</dbReference>
<dbReference type="InterPro" id="IPR032523">
    <property type="entry name" value="CcmF_C"/>
</dbReference>
<dbReference type="Pfam" id="PF16327">
    <property type="entry name" value="CcmF_C"/>
    <property type="match status" value="1"/>
</dbReference>
<evidence type="ECO:0000256" key="10">
    <source>
        <dbReference type="SAM" id="Phobius"/>
    </source>
</evidence>
<dbReference type="EMBL" id="VXPY01000052">
    <property type="protein sequence ID" value="MYD90198.1"/>
    <property type="molecule type" value="Genomic_DNA"/>
</dbReference>
<feature type="transmembrane region" description="Helical" evidence="10">
    <location>
        <begin position="393"/>
        <end position="413"/>
    </location>
</feature>
<feature type="transmembrane region" description="Helical" evidence="10">
    <location>
        <begin position="351"/>
        <end position="373"/>
    </location>
</feature>
<feature type="transmembrane region" description="Helical" evidence="10">
    <location>
        <begin position="311"/>
        <end position="330"/>
    </location>
</feature>
<keyword evidence="7 10" id="KW-1133">Transmembrane helix</keyword>
<evidence type="ECO:0000259" key="11">
    <source>
        <dbReference type="Pfam" id="PF01578"/>
    </source>
</evidence>
<keyword evidence="8 10" id="KW-0472">Membrane</keyword>
<sequence>MIADFAALALAAALATACLGVVASLHAGVQGAGSWRMAGNRALRATVLLVAGATVILWILLMQDRFEVLYVWSSSEAALPLFYKFAALWGGQAGSLLFWAFILACGSLLAVRRVARTLPDLTPWTTAVLCANLAFFLLLVVVPANPFQRIPFPPADGAGLNPLLQNYWMVIHPVMLYLGYVGLTVPFSLAVAALAVGRMDTVWLRMLRRWTLVPWLFLSIGILMGSQWAYMELGWGGYWAWDPVENASLLPWLTATAFLHGLIVQEQRGTMRLWNMVMIGLTYFLVLLGTFTTRSDVVASVHTFARSSIGLYFVGFMALTVVGFPLLLWVRRALLTEPAAPAAWLSRETAFLANNWLLGGIAFATLWGTYFPVFSELLTQEQVAVAAPYFQKVNGPLFLLLLLFMGVGPLLGWRFTRPPEIWRKLRLPLAGALGLALVSLSLLPPDPFATAGLFVCFLAFLGVLQEFADGIRARRRVRTEPPLVSLKQLLVRQGRRYGGYLVHVGIVCMGVAIVGNEFHQEVRHITLARGQQAEFGRWTVTYIGLTETEQANLTEYRAFVTVHDRRGNPVTRLEPRRNVYHKAPEAPTSEVGLHMSLREDLYVVLNGWQDEAASATFSFFLNPLMIWLWIGGVVLMLGTLVALWPHGPDPGRRPRA</sequence>
<evidence type="ECO:0000256" key="9">
    <source>
        <dbReference type="ARBA" id="ARBA00037230"/>
    </source>
</evidence>
<dbReference type="PANTHER" id="PTHR43653:SF1">
    <property type="entry name" value="CYTOCHROME C-TYPE BIOGENESIS PROTEIN CCMF"/>
    <property type="match status" value="1"/>
</dbReference>
<keyword evidence="6" id="KW-0201">Cytochrome c-type biogenesis</keyword>
<comment type="similarity">
    <text evidence="2">Belongs to the CcmF/CycK/Ccl1/NrfE/CcsA family.</text>
</comment>
<dbReference type="GO" id="GO:0005886">
    <property type="term" value="C:plasma membrane"/>
    <property type="evidence" value="ECO:0007669"/>
    <property type="project" value="UniProtKB-SubCell"/>
</dbReference>
<evidence type="ECO:0000256" key="6">
    <source>
        <dbReference type="ARBA" id="ARBA00022748"/>
    </source>
</evidence>
<feature type="transmembrane region" description="Helical" evidence="10">
    <location>
        <begin position="209"/>
        <end position="229"/>
    </location>
</feature>
<name>A0A6B1DSD2_9CHLR</name>
<evidence type="ECO:0000256" key="3">
    <source>
        <dbReference type="ARBA" id="ARBA00022475"/>
    </source>
</evidence>
<reference evidence="13" key="1">
    <citation type="submission" date="2019-09" db="EMBL/GenBank/DDBJ databases">
        <title>Characterisation of the sponge microbiome using genome-centric metagenomics.</title>
        <authorList>
            <person name="Engelberts J.P."/>
            <person name="Robbins S.J."/>
            <person name="De Goeij J.M."/>
            <person name="Aranda M."/>
            <person name="Bell S.C."/>
            <person name="Webster N.S."/>
        </authorList>
    </citation>
    <scope>NUCLEOTIDE SEQUENCE</scope>
    <source>
        <strain evidence="13">SB0662_bin_9</strain>
    </source>
</reference>
<protein>
    <submittedName>
        <fullName evidence="13">Heme lyase CcmF/NrfE family subunit</fullName>
    </submittedName>
</protein>
<dbReference type="InterPro" id="IPR003568">
    <property type="entry name" value="Cyt_c_biogenesis_CcmF"/>
</dbReference>
<feature type="transmembrane region" description="Helical" evidence="10">
    <location>
        <begin position="249"/>
        <end position="266"/>
    </location>
</feature>
<dbReference type="GO" id="GO:0017004">
    <property type="term" value="P:cytochrome complex assembly"/>
    <property type="evidence" value="ECO:0007669"/>
    <property type="project" value="UniProtKB-KW"/>
</dbReference>
<dbReference type="GO" id="GO:0020037">
    <property type="term" value="F:heme binding"/>
    <property type="evidence" value="ECO:0007669"/>
    <property type="project" value="InterPro"/>
</dbReference>
<feature type="domain" description="Cytochrome c assembly protein" evidence="11">
    <location>
        <begin position="89"/>
        <end position="295"/>
    </location>
</feature>
<evidence type="ECO:0000256" key="1">
    <source>
        <dbReference type="ARBA" id="ARBA00004429"/>
    </source>
</evidence>
<feature type="domain" description="Cytochrome c-type biogenesis protein CcmF C-terminal" evidence="12">
    <location>
        <begin position="319"/>
        <end position="643"/>
    </location>
</feature>
<feature type="transmembrane region" description="Helical" evidence="10">
    <location>
        <begin position="273"/>
        <end position="291"/>
    </location>
</feature>
<feature type="transmembrane region" description="Helical" evidence="10">
    <location>
        <begin position="425"/>
        <end position="443"/>
    </location>
</feature>
<keyword evidence="4" id="KW-0997">Cell inner membrane</keyword>
<feature type="transmembrane region" description="Helical" evidence="10">
    <location>
        <begin position="497"/>
        <end position="515"/>
    </location>
</feature>
<organism evidence="13">
    <name type="scientific">Caldilineaceae bacterium SB0662_bin_9</name>
    <dbReference type="NCBI Taxonomy" id="2605258"/>
    <lineage>
        <taxon>Bacteria</taxon>
        <taxon>Bacillati</taxon>
        <taxon>Chloroflexota</taxon>
        <taxon>Caldilineae</taxon>
        <taxon>Caldilineales</taxon>
        <taxon>Caldilineaceae</taxon>
    </lineage>
</organism>
<evidence type="ECO:0000256" key="7">
    <source>
        <dbReference type="ARBA" id="ARBA00022989"/>
    </source>
</evidence>
<comment type="caution">
    <text evidence="13">The sequence shown here is derived from an EMBL/GenBank/DDBJ whole genome shotgun (WGS) entry which is preliminary data.</text>
</comment>
<comment type="function">
    <text evidence="9">Required for the biogenesis of c-type cytochromes. Possible subunit of a heme lyase.</text>
</comment>
<proteinExistence type="inferred from homology"/>
<feature type="transmembrane region" description="Helical" evidence="10">
    <location>
        <begin position="127"/>
        <end position="147"/>
    </location>
</feature>
<keyword evidence="5 10" id="KW-0812">Transmembrane</keyword>
<feature type="transmembrane region" description="Helical" evidence="10">
    <location>
        <begin position="167"/>
        <end position="197"/>
    </location>
</feature>
<accession>A0A6B1DSD2</accession>
<dbReference type="AlphaFoldDB" id="A0A6B1DSD2"/>
<gene>
    <name evidence="13" type="ORF">F4Y08_07645</name>
</gene>
<feature type="transmembrane region" description="Helical" evidence="10">
    <location>
        <begin position="96"/>
        <end position="115"/>
    </location>
</feature>
<keyword evidence="13" id="KW-0456">Lyase</keyword>
<evidence type="ECO:0000256" key="4">
    <source>
        <dbReference type="ARBA" id="ARBA00022519"/>
    </source>
</evidence>
<dbReference type="Pfam" id="PF01578">
    <property type="entry name" value="Cytochrom_C_asm"/>
    <property type="match status" value="1"/>
</dbReference>
<keyword evidence="3" id="KW-1003">Cell membrane</keyword>
<evidence type="ECO:0000256" key="5">
    <source>
        <dbReference type="ARBA" id="ARBA00022692"/>
    </source>
</evidence>
<dbReference type="GO" id="GO:0016829">
    <property type="term" value="F:lyase activity"/>
    <property type="evidence" value="ECO:0007669"/>
    <property type="project" value="UniProtKB-KW"/>
</dbReference>
<evidence type="ECO:0000256" key="8">
    <source>
        <dbReference type="ARBA" id="ARBA00023136"/>
    </source>
</evidence>